<protein>
    <submittedName>
        <fullName evidence="2">GTP-binding protein</fullName>
    </submittedName>
</protein>
<organism evidence="2 3">
    <name type="scientific">Neobacillus pocheonensis</name>
    <dbReference type="NCBI Taxonomy" id="363869"/>
    <lineage>
        <taxon>Bacteria</taxon>
        <taxon>Bacillati</taxon>
        <taxon>Bacillota</taxon>
        <taxon>Bacilli</taxon>
        <taxon>Bacillales</taxon>
        <taxon>Bacillaceae</taxon>
        <taxon>Neobacillus</taxon>
    </lineage>
</organism>
<dbReference type="Pfam" id="PF00009">
    <property type="entry name" value="GTP_EFTU"/>
    <property type="match status" value="1"/>
</dbReference>
<dbReference type="InterPro" id="IPR051943">
    <property type="entry name" value="TRAFAC_Dynamin-like_GTPase"/>
</dbReference>
<evidence type="ECO:0000313" key="2">
    <source>
        <dbReference type="EMBL" id="MCM2533969.1"/>
    </source>
</evidence>
<dbReference type="EMBL" id="JAMQCR010000001">
    <property type="protein sequence ID" value="MCM2533969.1"/>
    <property type="molecule type" value="Genomic_DNA"/>
</dbReference>
<accession>A0ABT0WCD2</accession>
<keyword evidence="3" id="KW-1185">Reference proteome</keyword>
<dbReference type="PANTHER" id="PTHR43681">
    <property type="entry name" value="TRANSMEMBRANE GTPASE FZO"/>
    <property type="match status" value="1"/>
</dbReference>
<evidence type="ECO:0000259" key="1">
    <source>
        <dbReference type="Pfam" id="PF00009"/>
    </source>
</evidence>
<dbReference type="Gene3D" id="3.40.50.300">
    <property type="entry name" value="P-loop containing nucleotide triphosphate hydrolases"/>
    <property type="match status" value="1"/>
</dbReference>
<feature type="domain" description="Tr-type G" evidence="1">
    <location>
        <begin position="10"/>
        <end position="112"/>
    </location>
</feature>
<name>A0ABT0WCD2_9BACI</name>
<gene>
    <name evidence="2" type="ORF">NDK43_18370</name>
</gene>
<reference evidence="2 3" key="1">
    <citation type="submission" date="2022-06" db="EMBL/GenBank/DDBJ databases">
        <authorList>
            <person name="Jeon C.O."/>
        </authorList>
    </citation>
    <scope>NUCLEOTIDE SEQUENCE [LARGE SCALE GENOMIC DNA]</scope>
    <source>
        <strain evidence="2 3">KCTC 13943</strain>
    </source>
</reference>
<sequence>MQTANSFLYENRLALIDTPGLKGSHQDRYEVLQHLHTADTVLFVLDANASFTDKERAVLSQIQELAPAIPVHFLLNKMDTLVNEQEAIRIFDETKSLITTYMPDAKVFAFSSQYESSQQLSDFKGFVQSIKNTRNIEDKRLAKLLFFIRTTITNLLQRRINVENQLIESVRWNEELVLKLTGALNQVNDAQSQKGKSITKSYRSIKETIQNEISQAVPKMLQSCSERLTEDSNFSKIHIELNEEMNKRIQDYLELEILPKYFTSLQGWIVNSKGEFEQSQLFLDEMAEGFNSLYGEERIKLECDFKVLEDWRRDTDRMTSGFQLEKVNILLRNTPSQFLLKSAGRLFGAISQNKAVLYNKYKSFIKNEDYSEATALVTERFFRQFELFEKSLERDITLFYRHPLALLNQTVEEARSEIHTNKEMLDKMNTNPEIFRDPLTLFEVRLRQFEWMTVAGKGMQTIY</sequence>
<evidence type="ECO:0000313" key="3">
    <source>
        <dbReference type="Proteomes" id="UP001523262"/>
    </source>
</evidence>
<dbReference type="SUPFAM" id="SSF52540">
    <property type="entry name" value="P-loop containing nucleoside triphosphate hydrolases"/>
    <property type="match status" value="1"/>
</dbReference>
<dbReference type="Proteomes" id="UP001523262">
    <property type="component" value="Unassembled WGS sequence"/>
</dbReference>
<comment type="caution">
    <text evidence="2">The sequence shown here is derived from an EMBL/GenBank/DDBJ whole genome shotgun (WGS) entry which is preliminary data.</text>
</comment>
<dbReference type="PANTHER" id="PTHR43681:SF1">
    <property type="entry name" value="SARCALUMENIN"/>
    <property type="match status" value="1"/>
</dbReference>
<dbReference type="InterPro" id="IPR027417">
    <property type="entry name" value="P-loop_NTPase"/>
</dbReference>
<dbReference type="InterPro" id="IPR000795">
    <property type="entry name" value="T_Tr_GTP-bd_dom"/>
</dbReference>
<proteinExistence type="predicted"/>